<evidence type="ECO:0000313" key="2">
    <source>
        <dbReference type="Proteomes" id="UP000410984"/>
    </source>
</evidence>
<protein>
    <submittedName>
        <fullName evidence="1">Uncharacterized protein</fullName>
    </submittedName>
</protein>
<sequence length="53" mass="5837">MPAFDTAADWPLPRKMRRPATKSWSAMSSEEATKPPAFTLPVGVMAMPFGLTR</sequence>
<organism evidence="1 2">
    <name type="scientific">Methylobacterium symbioticum</name>
    <dbReference type="NCBI Taxonomy" id="2584084"/>
    <lineage>
        <taxon>Bacteria</taxon>
        <taxon>Pseudomonadati</taxon>
        <taxon>Pseudomonadota</taxon>
        <taxon>Alphaproteobacteria</taxon>
        <taxon>Hyphomicrobiales</taxon>
        <taxon>Methylobacteriaceae</taxon>
        <taxon>Methylobacterium</taxon>
    </lineage>
</organism>
<dbReference type="Proteomes" id="UP000410984">
    <property type="component" value="Unassembled WGS sequence"/>
</dbReference>
<reference evidence="1 2" key="1">
    <citation type="submission" date="2019-06" db="EMBL/GenBank/DDBJ databases">
        <authorList>
            <person name="Rodrigo-Torres L."/>
            <person name="Arahal R. D."/>
            <person name="Lucena T."/>
        </authorList>
    </citation>
    <scope>NUCLEOTIDE SEQUENCE [LARGE SCALE GENOMIC DNA]</scope>
    <source>
        <strain evidence="1 2">SB0023/3</strain>
    </source>
</reference>
<proteinExistence type="predicted"/>
<evidence type="ECO:0000313" key="1">
    <source>
        <dbReference type="EMBL" id="VUD74526.1"/>
    </source>
</evidence>
<keyword evidence="2" id="KW-1185">Reference proteome</keyword>
<accession>A0A509EJE4</accession>
<gene>
    <name evidence="1" type="ORF">MET9862_05158</name>
</gene>
<dbReference type="AlphaFoldDB" id="A0A509EJE4"/>
<dbReference type="EMBL" id="CABFPH010000131">
    <property type="protein sequence ID" value="VUD74526.1"/>
    <property type="molecule type" value="Genomic_DNA"/>
</dbReference>
<name>A0A509EJE4_9HYPH</name>